<evidence type="ECO:0000313" key="3">
    <source>
        <dbReference type="Proteomes" id="UP001141259"/>
    </source>
</evidence>
<evidence type="ECO:0000313" key="2">
    <source>
        <dbReference type="EMBL" id="MCS7476321.1"/>
    </source>
</evidence>
<gene>
    <name evidence="2" type="ORF">NZH93_05605</name>
</gene>
<dbReference type="CDD" id="cd02440">
    <property type="entry name" value="AdoMet_MTases"/>
    <property type="match status" value="1"/>
</dbReference>
<comment type="caution">
    <text evidence="2">The sequence shown here is derived from an EMBL/GenBank/DDBJ whole genome shotgun (WGS) entry which is preliminary data.</text>
</comment>
<dbReference type="Gene3D" id="3.40.50.150">
    <property type="entry name" value="Vaccinia Virus protein VP39"/>
    <property type="match status" value="1"/>
</dbReference>
<reference evidence="2" key="1">
    <citation type="submission" date="2022-08" db="EMBL/GenBank/DDBJ databases">
        <authorList>
            <person name="Tistechok S."/>
            <person name="Samborskyy M."/>
            <person name="Roman I."/>
        </authorList>
    </citation>
    <scope>NUCLEOTIDE SEQUENCE</scope>
    <source>
        <strain evidence="2">DSM 103496</strain>
    </source>
</reference>
<protein>
    <submittedName>
        <fullName evidence="2">Class I SAM-dependent methyltransferase</fullName>
    </submittedName>
</protein>
<dbReference type="EMBL" id="JANYMP010000002">
    <property type="protein sequence ID" value="MCS7476321.1"/>
    <property type="molecule type" value="Genomic_DNA"/>
</dbReference>
<keyword evidence="2" id="KW-0808">Transferase</keyword>
<proteinExistence type="predicted"/>
<accession>A0A9X2VGU3</accession>
<dbReference type="InterPro" id="IPR041698">
    <property type="entry name" value="Methyltransf_25"/>
</dbReference>
<dbReference type="GO" id="GO:0032259">
    <property type="term" value="P:methylation"/>
    <property type="evidence" value="ECO:0007669"/>
    <property type="project" value="UniProtKB-KW"/>
</dbReference>
<dbReference type="GO" id="GO:0008168">
    <property type="term" value="F:methyltransferase activity"/>
    <property type="evidence" value="ECO:0007669"/>
    <property type="project" value="UniProtKB-KW"/>
</dbReference>
<dbReference type="SUPFAM" id="SSF53335">
    <property type="entry name" value="S-adenosyl-L-methionine-dependent methyltransferases"/>
    <property type="match status" value="1"/>
</dbReference>
<sequence length="211" mass="22441">MTTDRAYLPAMGKSSLLPFYDVFSTLFGAKDAQWQLVAQASLPPGGTVLEIGCGTGNVLVLAGRVAPGATLIGLDPDADALAVAGRKTARAGLAVRFDRGYADRLPYDDGSVDRVLSSFMFHHLPGEQKLDALREVHRVLAPGGSLHLLDFDHQEPAPVHRLLRPKRGHGHGHSPGGVAQALMTEAGLRDAVEVSRGTSFLGGFAHYRASR</sequence>
<keyword evidence="2" id="KW-0489">Methyltransferase</keyword>
<dbReference type="AlphaFoldDB" id="A0A9X2VGU3"/>
<name>A0A9X2VGU3_9PSEU</name>
<dbReference type="InterPro" id="IPR029063">
    <property type="entry name" value="SAM-dependent_MTases_sf"/>
</dbReference>
<feature type="domain" description="Methyltransferase" evidence="1">
    <location>
        <begin position="48"/>
        <end position="144"/>
    </location>
</feature>
<dbReference type="InterPro" id="IPR050508">
    <property type="entry name" value="Methyltransf_Superfamily"/>
</dbReference>
<organism evidence="2 3">
    <name type="scientific">Umezawaea endophytica</name>
    <dbReference type="NCBI Taxonomy" id="1654476"/>
    <lineage>
        <taxon>Bacteria</taxon>
        <taxon>Bacillati</taxon>
        <taxon>Actinomycetota</taxon>
        <taxon>Actinomycetes</taxon>
        <taxon>Pseudonocardiales</taxon>
        <taxon>Pseudonocardiaceae</taxon>
        <taxon>Umezawaea</taxon>
    </lineage>
</organism>
<keyword evidence="3" id="KW-1185">Reference proteome</keyword>
<dbReference type="Pfam" id="PF13649">
    <property type="entry name" value="Methyltransf_25"/>
    <property type="match status" value="1"/>
</dbReference>
<evidence type="ECO:0000259" key="1">
    <source>
        <dbReference type="Pfam" id="PF13649"/>
    </source>
</evidence>
<dbReference type="PANTHER" id="PTHR42912">
    <property type="entry name" value="METHYLTRANSFERASE"/>
    <property type="match status" value="1"/>
</dbReference>
<dbReference type="RefSeq" id="WP_259621823.1">
    <property type="nucleotide sequence ID" value="NZ_JANYMP010000002.1"/>
</dbReference>
<dbReference type="Proteomes" id="UP001141259">
    <property type="component" value="Unassembled WGS sequence"/>
</dbReference>